<keyword evidence="1" id="KW-0943">RNA-mediated gene silencing</keyword>
<comment type="function">
    <text evidence="1">Probably involved in the RNA silencing pathway and required for the generation of small interfering RNAs (siRNAs).</text>
</comment>
<keyword evidence="1" id="KW-0808">Transferase</keyword>
<feature type="domain" description="RDRP core" evidence="2">
    <location>
        <begin position="72"/>
        <end position="149"/>
    </location>
</feature>
<organism evidence="3 4">
    <name type="scientific">Datura stramonium</name>
    <name type="common">Jimsonweed</name>
    <name type="synonym">Common thornapple</name>
    <dbReference type="NCBI Taxonomy" id="4076"/>
    <lineage>
        <taxon>Eukaryota</taxon>
        <taxon>Viridiplantae</taxon>
        <taxon>Streptophyta</taxon>
        <taxon>Embryophyta</taxon>
        <taxon>Tracheophyta</taxon>
        <taxon>Spermatophyta</taxon>
        <taxon>Magnoliopsida</taxon>
        <taxon>eudicotyledons</taxon>
        <taxon>Gunneridae</taxon>
        <taxon>Pentapetalae</taxon>
        <taxon>asterids</taxon>
        <taxon>lamiids</taxon>
        <taxon>Solanales</taxon>
        <taxon>Solanaceae</taxon>
        <taxon>Solanoideae</taxon>
        <taxon>Datureae</taxon>
        <taxon>Datura</taxon>
    </lineage>
</organism>
<keyword evidence="4" id="KW-1185">Reference proteome</keyword>
<dbReference type="Pfam" id="PF05183">
    <property type="entry name" value="RdRP"/>
    <property type="match status" value="1"/>
</dbReference>
<dbReference type="PANTHER" id="PTHR23079:SF1">
    <property type="entry name" value="RNA-DEPENDENT RNA POLYMERASE 1"/>
    <property type="match status" value="1"/>
</dbReference>
<dbReference type="InterPro" id="IPR057596">
    <property type="entry name" value="RDRP_core"/>
</dbReference>
<reference evidence="3 4" key="1">
    <citation type="journal article" date="2021" name="BMC Genomics">
        <title>Datura genome reveals duplications of psychoactive alkaloid biosynthetic genes and high mutation rate following tissue culture.</title>
        <authorList>
            <person name="Rajewski A."/>
            <person name="Carter-House D."/>
            <person name="Stajich J."/>
            <person name="Litt A."/>
        </authorList>
    </citation>
    <scope>NUCLEOTIDE SEQUENCE [LARGE SCALE GENOMIC DNA]</scope>
    <source>
        <strain evidence="3">AR-01</strain>
    </source>
</reference>
<accession>A0ABS8S1U7</accession>
<keyword evidence="1" id="KW-0694">RNA-binding</keyword>
<dbReference type="InterPro" id="IPR007855">
    <property type="entry name" value="RDRP"/>
</dbReference>
<keyword evidence="1" id="KW-0548">Nucleotidyltransferase</keyword>
<dbReference type="Proteomes" id="UP000823775">
    <property type="component" value="Unassembled WGS sequence"/>
</dbReference>
<dbReference type="EMBL" id="JACEIK010000234">
    <property type="protein sequence ID" value="MCD7453021.1"/>
    <property type="molecule type" value="Genomic_DNA"/>
</dbReference>
<evidence type="ECO:0000259" key="2">
    <source>
        <dbReference type="Pfam" id="PF05183"/>
    </source>
</evidence>
<name>A0ABS8S1U7_DATST</name>
<sequence length="149" mass="16817">MGDFHDLEMSICARLGQSFASSFQRDFMLVGMRLLFLTVKVYGTNYVFSDGIGKISEFTVELPQNVLDVLVRQCYLNRQLVTLLSTLGVKDGVLEQKQNEAVEQLDAILHDSLKAQEALELMSPGENNYNILKEMLNCGYMPDAEPFLQ</sequence>
<evidence type="ECO:0000313" key="4">
    <source>
        <dbReference type="Proteomes" id="UP000823775"/>
    </source>
</evidence>
<dbReference type="EC" id="2.7.7.48" evidence="1"/>
<proteinExistence type="inferred from homology"/>
<keyword evidence="1" id="KW-0696">RNA-directed RNA polymerase</keyword>
<gene>
    <name evidence="3" type="ORF">HAX54_019278</name>
</gene>
<protein>
    <recommendedName>
        <fullName evidence="1">RNA-dependent RNA polymerase</fullName>
        <ecNumber evidence="1">2.7.7.48</ecNumber>
    </recommendedName>
</protein>
<evidence type="ECO:0000256" key="1">
    <source>
        <dbReference type="RuleBase" id="RU363098"/>
    </source>
</evidence>
<evidence type="ECO:0000313" key="3">
    <source>
        <dbReference type="EMBL" id="MCD7453021.1"/>
    </source>
</evidence>
<comment type="catalytic activity">
    <reaction evidence="1">
        <text>RNA(n) + a ribonucleoside 5'-triphosphate = RNA(n+1) + diphosphate</text>
        <dbReference type="Rhea" id="RHEA:21248"/>
        <dbReference type="Rhea" id="RHEA-COMP:14527"/>
        <dbReference type="Rhea" id="RHEA-COMP:17342"/>
        <dbReference type="ChEBI" id="CHEBI:33019"/>
        <dbReference type="ChEBI" id="CHEBI:61557"/>
        <dbReference type="ChEBI" id="CHEBI:140395"/>
        <dbReference type="EC" id="2.7.7.48"/>
    </reaction>
</comment>
<dbReference type="PANTHER" id="PTHR23079">
    <property type="entry name" value="RNA-DEPENDENT RNA POLYMERASE"/>
    <property type="match status" value="1"/>
</dbReference>
<comment type="caution">
    <text evidence="3">The sequence shown here is derived from an EMBL/GenBank/DDBJ whole genome shotgun (WGS) entry which is preliminary data.</text>
</comment>
<comment type="similarity">
    <text evidence="1">Belongs to the RdRP family.</text>
</comment>